<dbReference type="RefSeq" id="WP_265559129.1">
    <property type="nucleotide sequence ID" value="NZ_CP092471.1"/>
</dbReference>
<evidence type="ECO:0000313" key="3">
    <source>
        <dbReference type="Proteomes" id="UP001065265"/>
    </source>
</evidence>
<keyword evidence="1" id="KW-0732">Signal</keyword>
<protein>
    <recommendedName>
        <fullName evidence="4">DUF2059 domain-containing protein</fullName>
    </recommendedName>
</protein>
<name>A0ABY5SYI0_9SPHN</name>
<sequence>MIRTLTALAAAPLLVAATPSSAQDIYLDEPPLADESLDRMGDALSDPVRQQELATSLAVVTEILLDLPLAPIIDPLAQAAGQATGEPVRRIDPDTTLRRIAPDAGRVSAEIQDKLPRTMQGIGAMSGAVSRMMPALRDMAAQLRAAIPEQPVADY</sequence>
<feature type="signal peptide" evidence="1">
    <location>
        <begin position="1"/>
        <end position="22"/>
    </location>
</feature>
<dbReference type="EMBL" id="CP092471">
    <property type="protein sequence ID" value="UVI39600.1"/>
    <property type="molecule type" value="Genomic_DNA"/>
</dbReference>
<feature type="chain" id="PRO_5045818422" description="DUF2059 domain-containing protein" evidence="1">
    <location>
        <begin position="23"/>
        <end position="155"/>
    </location>
</feature>
<organism evidence="2 3">
    <name type="scientific">Qipengyuania spongiae</name>
    <dbReference type="NCBI Taxonomy" id="2909673"/>
    <lineage>
        <taxon>Bacteria</taxon>
        <taxon>Pseudomonadati</taxon>
        <taxon>Pseudomonadota</taxon>
        <taxon>Alphaproteobacteria</taxon>
        <taxon>Sphingomonadales</taxon>
        <taxon>Erythrobacteraceae</taxon>
        <taxon>Qipengyuania</taxon>
    </lineage>
</organism>
<gene>
    <name evidence="2" type="ORF">L1F33_01135</name>
</gene>
<keyword evidence="3" id="KW-1185">Reference proteome</keyword>
<proteinExistence type="predicted"/>
<evidence type="ECO:0000256" key="1">
    <source>
        <dbReference type="SAM" id="SignalP"/>
    </source>
</evidence>
<dbReference type="Proteomes" id="UP001065265">
    <property type="component" value="Chromosome"/>
</dbReference>
<evidence type="ECO:0000313" key="2">
    <source>
        <dbReference type="EMBL" id="UVI39600.1"/>
    </source>
</evidence>
<reference evidence="2" key="1">
    <citation type="submission" date="2022-02" db="EMBL/GenBank/DDBJ databases">
        <title>Qipengyuania spongiae sp. nov., isolated from marine sponge.</title>
        <authorList>
            <person name="Li Z."/>
            <person name="Zhang M."/>
        </authorList>
    </citation>
    <scope>NUCLEOTIDE SEQUENCE</scope>
    <source>
        <strain evidence="2">PHS-Z21</strain>
    </source>
</reference>
<accession>A0ABY5SYI0</accession>
<evidence type="ECO:0008006" key="4">
    <source>
        <dbReference type="Google" id="ProtNLM"/>
    </source>
</evidence>